<dbReference type="Pfam" id="PF13517">
    <property type="entry name" value="FG-GAP_3"/>
    <property type="match status" value="1"/>
</dbReference>
<dbReference type="EMBL" id="CP002959">
    <property type="protein sequence ID" value="AFM13479.1"/>
    <property type="molecule type" value="Genomic_DNA"/>
</dbReference>
<keyword evidence="3" id="KW-1185">Reference proteome</keyword>
<evidence type="ECO:0000256" key="1">
    <source>
        <dbReference type="ARBA" id="ARBA00022729"/>
    </source>
</evidence>
<reference evidence="2 3" key="1">
    <citation type="submission" date="2012-06" db="EMBL/GenBank/DDBJ databases">
        <title>The complete chromosome of genome of Turneriella parva DSM 21527.</title>
        <authorList>
            <consortium name="US DOE Joint Genome Institute (JGI-PGF)"/>
            <person name="Lucas S."/>
            <person name="Han J."/>
            <person name="Lapidus A."/>
            <person name="Bruce D."/>
            <person name="Goodwin L."/>
            <person name="Pitluck S."/>
            <person name="Peters L."/>
            <person name="Kyrpides N."/>
            <person name="Mavromatis K."/>
            <person name="Ivanova N."/>
            <person name="Mikhailova N."/>
            <person name="Chertkov O."/>
            <person name="Detter J.C."/>
            <person name="Tapia R."/>
            <person name="Han C."/>
            <person name="Land M."/>
            <person name="Hauser L."/>
            <person name="Markowitz V."/>
            <person name="Cheng J.-F."/>
            <person name="Hugenholtz P."/>
            <person name="Woyke T."/>
            <person name="Wu D."/>
            <person name="Gronow S."/>
            <person name="Wellnitz S."/>
            <person name="Brambilla E."/>
            <person name="Klenk H.-P."/>
            <person name="Eisen J.A."/>
        </authorList>
    </citation>
    <scope>NUCLEOTIDE SEQUENCE [LARGE SCALE GENOMIC DNA]</scope>
    <source>
        <strain evidence="3">ATCC BAA-1111 / DSM 21527 / NCTC 11395 / H</strain>
    </source>
</reference>
<protein>
    <recommendedName>
        <fullName evidence="4">FG-GAP repeat protein</fullName>
    </recommendedName>
</protein>
<evidence type="ECO:0000313" key="2">
    <source>
        <dbReference type="EMBL" id="AFM13479.1"/>
    </source>
</evidence>
<dbReference type="Proteomes" id="UP000006048">
    <property type="component" value="Chromosome"/>
</dbReference>
<dbReference type="HOGENOM" id="CLU_640830_0_0_12"/>
<organism evidence="2 3">
    <name type="scientific">Turneriella parva (strain ATCC BAA-1111 / DSM 21527 / NCTC 11395 / H)</name>
    <name type="common">Leptospira parva</name>
    <dbReference type="NCBI Taxonomy" id="869212"/>
    <lineage>
        <taxon>Bacteria</taxon>
        <taxon>Pseudomonadati</taxon>
        <taxon>Spirochaetota</taxon>
        <taxon>Spirochaetia</taxon>
        <taxon>Leptospirales</taxon>
        <taxon>Leptospiraceae</taxon>
        <taxon>Turneriella</taxon>
    </lineage>
</organism>
<proteinExistence type="predicted"/>
<dbReference type="KEGG" id="tpx:Turpa_2840"/>
<dbReference type="AlphaFoldDB" id="I4B872"/>
<dbReference type="RefSeq" id="WP_014803981.1">
    <property type="nucleotide sequence ID" value="NC_018020.1"/>
</dbReference>
<keyword evidence="1" id="KW-0732">Signal</keyword>
<evidence type="ECO:0000313" key="3">
    <source>
        <dbReference type="Proteomes" id="UP000006048"/>
    </source>
</evidence>
<accession>I4B872</accession>
<dbReference type="OrthoDB" id="974255at2"/>
<sequence>MGGSFRAGGSHYFYVGRKKQLLIFDERLKTVQSINLLNDTAAIDFADVYKSGRDSLLEFSQTGVHVRLFGKQGYGEPQRIVTERLAFPLYVDNLEQSRLSVDINNDGYFDLFLPAEGKFVVYENKTGRGFARAAELPYQPRGSFTGRLWANSDLPSNSMRSTIIIPQPIFLDFNGDGQLDAAARIDERIYYFLSGKNQQGQITPFSETLLRIYPMPQEDIYVAYSEFEDFDGDGNLDLIYSAVKGLGLNIRVDIKIFRGVKGVADPNSMVEHSIKGGVFSPLLATLGKQKLLLVPTIDTGIGFFINYVVRSRVSLTMQLLSPLNTKDNPLEKTTLSFSSKESAIPGFTYGDYNNDGQTDFILGTELDSISVFAGNADLSRKEITKINAPSYGIFRTVKRHDGVHLLFIYMTQKSKAEKKSAVYLAPIR</sequence>
<dbReference type="SUPFAM" id="SSF69318">
    <property type="entry name" value="Integrin alpha N-terminal domain"/>
    <property type="match status" value="1"/>
</dbReference>
<evidence type="ECO:0008006" key="4">
    <source>
        <dbReference type="Google" id="ProtNLM"/>
    </source>
</evidence>
<dbReference type="InterPro" id="IPR013517">
    <property type="entry name" value="FG-GAP"/>
</dbReference>
<gene>
    <name evidence="2" type="ordered locus">Turpa_2840</name>
</gene>
<name>I4B872_TURPD</name>
<dbReference type="InterPro" id="IPR028994">
    <property type="entry name" value="Integrin_alpha_N"/>
</dbReference>